<dbReference type="CDD" id="cd04181">
    <property type="entry name" value="NTP_transferase"/>
    <property type="match status" value="1"/>
</dbReference>
<name>A0A382K0S1_9ZZZZ</name>
<dbReference type="PANTHER" id="PTHR22572">
    <property type="entry name" value="SUGAR-1-PHOSPHATE GUANYL TRANSFERASE"/>
    <property type="match status" value="1"/>
</dbReference>
<feature type="domain" description="Nucleotidyl transferase" evidence="1">
    <location>
        <begin position="11"/>
        <end position="193"/>
    </location>
</feature>
<dbReference type="InterPro" id="IPR050486">
    <property type="entry name" value="Mannose-1P_guanyltransferase"/>
</dbReference>
<reference evidence="2" key="1">
    <citation type="submission" date="2018-05" db="EMBL/GenBank/DDBJ databases">
        <authorList>
            <person name="Lanie J.A."/>
            <person name="Ng W.-L."/>
            <person name="Kazmierczak K.M."/>
            <person name="Andrzejewski T.M."/>
            <person name="Davidsen T.M."/>
            <person name="Wayne K.J."/>
            <person name="Tettelin H."/>
            <person name="Glass J.I."/>
            <person name="Rusch D."/>
            <person name="Podicherti R."/>
            <person name="Tsui H.-C.T."/>
            <person name="Winkler M.E."/>
        </authorList>
    </citation>
    <scope>NUCLEOTIDE SEQUENCE</scope>
</reference>
<evidence type="ECO:0000313" key="2">
    <source>
        <dbReference type="EMBL" id="SVC18454.1"/>
    </source>
</evidence>
<dbReference type="Gene3D" id="3.90.550.10">
    <property type="entry name" value="Spore Coat Polysaccharide Biosynthesis Protein SpsA, Chain A"/>
    <property type="match status" value="1"/>
</dbReference>
<dbReference type="EMBL" id="UINC01077895">
    <property type="protein sequence ID" value="SVC18454.1"/>
    <property type="molecule type" value="Genomic_DNA"/>
</dbReference>
<protein>
    <recommendedName>
        <fullName evidence="1">Nucleotidyl transferase domain-containing protein</fullName>
    </recommendedName>
</protein>
<dbReference type="AlphaFoldDB" id="A0A382K0S1"/>
<accession>A0A382K0S1</accession>
<feature type="non-terminal residue" evidence="2">
    <location>
        <position position="198"/>
    </location>
</feature>
<sequence length="198" mass="22122">MARPGVRGVRALLLAAGTGRRLRPLTDQWPKPLMPIGGRPLLEYWLESLRSVGVEEVLVNVHHHAEQMVQFLERPRYRGWVRIAHEVHPLGTAGTLSAGREFFAGYTTLVAHADNWCRCDLGAFIAFHRHRRPEGCPITMMTFDTLAPETCGIVETDPTGVVVGFHEKVADPPGTRANGAVYLLEPELFDWLAQRPDL</sequence>
<dbReference type="InterPro" id="IPR005835">
    <property type="entry name" value="NTP_transferase_dom"/>
</dbReference>
<proteinExistence type="predicted"/>
<gene>
    <name evidence="2" type="ORF">METZ01_LOCUS271308</name>
</gene>
<dbReference type="SUPFAM" id="SSF53448">
    <property type="entry name" value="Nucleotide-diphospho-sugar transferases"/>
    <property type="match status" value="1"/>
</dbReference>
<evidence type="ECO:0000259" key="1">
    <source>
        <dbReference type="Pfam" id="PF00483"/>
    </source>
</evidence>
<organism evidence="2">
    <name type="scientific">marine metagenome</name>
    <dbReference type="NCBI Taxonomy" id="408172"/>
    <lineage>
        <taxon>unclassified sequences</taxon>
        <taxon>metagenomes</taxon>
        <taxon>ecological metagenomes</taxon>
    </lineage>
</organism>
<dbReference type="InterPro" id="IPR029044">
    <property type="entry name" value="Nucleotide-diphossugar_trans"/>
</dbReference>
<dbReference type="Pfam" id="PF00483">
    <property type="entry name" value="NTP_transferase"/>
    <property type="match status" value="1"/>
</dbReference>